<protein>
    <submittedName>
        <fullName evidence="4">Membrane protein</fullName>
    </submittedName>
</protein>
<keyword evidence="3" id="KW-1133">Transmembrane helix</keyword>
<keyword evidence="5" id="KW-1185">Reference proteome</keyword>
<dbReference type="InterPro" id="IPR000462">
    <property type="entry name" value="CDP-OH_P_trans"/>
</dbReference>
<dbReference type="InterPro" id="IPR043130">
    <property type="entry name" value="CDP-OH_PTrfase_TM_dom"/>
</dbReference>
<proteinExistence type="inferred from homology"/>
<gene>
    <name evidence="4" type="ORF">NSE01_34060</name>
</gene>
<comment type="caution">
    <text evidence="4">The sequence shown here is derived from an EMBL/GenBank/DDBJ whole genome shotgun (WGS) entry which is preliminary data.</text>
</comment>
<feature type="transmembrane region" description="Helical" evidence="3">
    <location>
        <begin position="108"/>
        <end position="131"/>
    </location>
</feature>
<dbReference type="OrthoDB" id="9790577at2"/>
<dbReference type="PROSITE" id="PS00379">
    <property type="entry name" value="CDP_ALCOHOL_P_TRANSF"/>
    <property type="match status" value="1"/>
</dbReference>
<name>A0A512APF0_9SPHN</name>
<dbReference type="GO" id="GO:0016780">
    <property type="term" value="F:phosphotransferase activity, for other substituted phosphate groups"/>
    <property type="evidence" value="ECO:0007669"/>
    <property type="project" value="InterPro"/>
</dbReference>
<feature type="transmembrane region" description="Helical" evidence="3">
    <location>
        <begin position="177"/>
        <end position="196"/>
    </location>
</feature>
<keyword evidence="3" id="KW-0472">Membrane</keyword>
<dbReference type="Gene3D" id="1.20.120.1760">
    <property type="match status" value="1"/>
</dbReference>
<dbReference type="AlphaFoldDB" id="A0A512APF0"/>
<feature type="transmembrane region" description="Helical" evidence="3">
    <location>
        <begin position="152"/>
        <end position="171"/>
    </location>
</feature>
<evidence type="ECO:0000256" key="3">
    <source>
        <dbReference type="SAM" id="Phobius"/>
    </source>
</evidence>
<dbReference type="Proteomes" id="UP000321464">
    <property type="component" value="Unassembled WGS sequence"/>
</dbReference>
<evidence type="ECO:0000313" key="5">
    <source>
        <dbReference type="Proteomes" id="UP000321464"/>
    </source>
</evidence>
<evidence type="ECO:0000256" key="1">
    <source>
        <dbReference type="ARBA" id="ARBA00022679"/>
    </source>
</evidence>
<reference evidence="4 5" key="1">
    <citation type="submission" date="2019-07" db="EMBL/GenBank/DDBJ databases">
        <title>Whole genome shotgun sequence of Novosphingobium sediminis NBRC 106119.</title>
        <authorList>
            <person name="Hosoyama A."/>
            <person name="Uohara A."/>
            <person name="Ohji S."/>
            <person name="Ichikawa N."/>
        </authorList>
    </citation>
    <scope>NUCLEOTIDE SEQUENCE [LARGE SCALE GENOMIC DNA]</scope>
    <source>
        <strain evidence="4 5">NBRC 106119</strain>
    </source>
</reference>
<dbReference type="GO" id="GO:0016020">
    <property type="term" value="C:membrane"/>
    <property type="evidence" value="ECO:0007669"/>
    <property type="project" value="InterPro"/>
</dbReference>
<organism evidence="4 5">
    <name type="scientific">Novosphingobium sediminis</name>
    <dbReference type="NCBI Taxonomy" id="707214"/>
    <lineage>
        <taxon>Bacteria</taxon>
        <taxon>Pseudomonadati</taxon>
        <taxon>Pseudomonadota</taxon>
        <taxon>Alphaproteobacteria</taxon>
        <taxon>Sphingomonadales</taxon>
        <taxon>Sphingomonadaceae</taxon>
        <taxon>Novosphingobium</taxon>
    </lineage>
</organism>
<accession>A0A512APF0</accession>
<evidence type="ECO:0000313" key="4">
    <source>
        <dbReference type="EMBL" id="GEO01574.1"/>
    </source>
</evidence>
<dbReference type="InterPro" id="IPR048254">
    <property type="entry name" value="CDP_ALCOHOL_P_TRANSF_CS"/>
</dbReference>
<feature type="transmembrane region" description="Helical" evidence="3">
    <location>
        <begin position="33"/>
        <end position="60"/>
    </location>
</feature>
<comment type="similarity">
    <text evidence="2">Belongs to the CDP-alcohol phosphatidyltransferase class-I family.</text>
</comment>
<evidence type="ECO:0000256" key="2">
    <source>
        <dbReference type="RuleBase" id="RU003750"/>
    </source>
</evidence>
<dbReference type="GO" id="GO:0008654">
    <property type="term" value="P:phospholipid biosynthetic process"/>
    <property type="evidence" value="ECO:0007669"/>
    <property type="project" value="InterPro"/>
</dbReference>
<keyword evidence="1 2" id="KW-0808">Transferase</keyword>
<feature type="transmembrane region" description="Helical" evidence="3">
    <location>
        <begin position="80"/>
        <end position="102"/>
    </location>
</feature>
<dbReference type="Pfam" id="PF01066">
    <property type="entry name" value="CDP-OH_P_transf"/>
    <property type="match status" value="1"/>
</dbReference>
<dbReference type="RefSeq" id="WP_147160879.1">
    <property type="nucleotide sequence ID" value="NZ_BJYR01000023.1"/>
</dbReference>
<sequence length="200" mass="20713">MFDAKLRPLIDPVLNRIGQGIAALGIGANGVTLAGMAIGTAAAMAIATGHIGLGLVGILLNRLLDGLDGAVARATRLTDFGGYLDIVADFVFYVGVPLGFAFAAPANALPAAVLLATFALTGTSFLAFATIAAKRGIETSAHGRKSFFYNTGLAEGTETIAAFVLMCLWPAQFATIAFVYAGLCAITVIQRTLNVWREFG</sequence>
<dbReference type="EMBL" id="BJYR01000023">
    <property type="protein sequence ID" value="GEO01574.1"/>
    <property type="molecule type" value="Genomic_DNA"/>
</dbReference>
<keyword evidence="3" id="KW-0812">Transmembrane</keyword>